<keyword evidence="4" id="KW-1185">Reference proteome</keyword>
<sequence length="118" mass="12626">MIVPSEPCARARGTRHARAPTTPTTTTSSAILLLWVILIFTQISFCLAAHEESGNFIRSPPRKDRFSQTPLFHAPSTSSSSIGTTPGQAGAATINGDSDTVYGDEKRIIHTGPNPLHN</sequence>
<dbReference type="PANTHER" id="PTHR34545:SF7">
    <property type="entry name" value="CLAVATA3_ESR (CLE)-RELATED PROTEIN 16"/>
    <property type="match status" value="1"/>
</dbReference>
<proteinExistence type="predicted"/>
<gene>
    <name evidence="3" type="ORF">SO802_019823</name>
</gene>
<name>A0AAW2CPV0_9ROSI</name>
<evidence type="ECO:0000313" key="3">
    <source>
        <dbReference type="EMBL" id="KAL0000221.1"/>
    </source>
</evidence>
<accession>A0AAW2CPV0</accession>
<feature type="compositionally biased region" description="Low complexity" evidence="1">
    <location>
        <begin position="75"/>
        <end position="87"/>
    </location>
</feature>
<keyword evidence="2" id="KW-0812">Transmembrane</keyword>
<feature type="transmembrane region" description="Helical" evidence="2">
    <location>
        <begin position="30"/>
        <end position="49"/>
    </location>
</feature>
<evidence type="ECO:0000256" key="1">
    <source>
        <dbReference type="SAM" id="MobiDB-lite"/>
    </source>
</evidence>
<dbReference type="EMBL" id="JAZDWU010000006">
    <property type="protein sequence ID" value="KAL0000221.1"/>
    <property type="molecule type" value="Genomic_DNA"/>
</dbReference>
<dbReference type="PANTHER" id="PTHR34545">
    <property type="entry name" value="CLAVATA3/ESR (CLE)-RELATED PROTEIN 22"/>
    <property type="match status" value="1"/>
</dbReference>
<dbReference type="Proteomes" id="UP001459277">
    <property type="component" value="Unassembled WGS sequence"/>
</dbReference>
<reference evidence="3 4" key="1">
    <citation type="submission" date="2024-01" db="EMBL/GenBank/DDBJ databases">
        <title>A telomere-to-telomere, gap-free genome of sweet tea (Lithocarpus litseifolius).</title>
        <authorList>
            <person name="Zhou J."/>
        </authorList>
    </citation>
    <scope>NUCLEOTIDE SEQUENCE [LARGE SCALE GENOMIC DNA]</scope>
    <source>
        <strain evidence="3">Zhou-2022a</strain>
        <tissue evidence="3">Leaf</tissue>
    </source>
</reference>
<organism evidence="3 4">
    <name type="scientific">Lithocarpus litseifolius</name>
    <dbReference type="NCBI Taxonomy" id="425828"/>
    <lineage>
        <taxon>Eukaryota</taxon>
        <taxon>Viridiplantae</taxon>
        <taxon>Streptophyta</taxon>
        <taxon>Embryophyta</taxon>
        <taxon>Tracheophyta</taxon>
        <taxon>Spermatophyta</taxon>
        <taxon>Magnoliopsida</taxon>
        <taxon>eudicotyledons</taxon>
        <taxon>Gunneridae</taxon>
        <taxon>Pentapetalae</taxon>
        <taxon>rosids</taxon>
        <taxon>fabids</taxon>
        <taxon>Fagales</taxon>
        <taxon>Fagaceae</taxon>
        <taxon>Lithocarpus</taxon>
    </lineage>
</organism>
<dbReference type="AlphaFoldDB" id="A0AAW2CPV0"/>
<protein>
    <submittedName>
        <fullName evidence="3">Uncharacterized protein</fullName>
    </submittedName>
</protein>
<evidence type="ECO:0000313" key="4">
    <source>
        <dbReference type="Proteomes" id="UP001459277"/>
    </source>
</evidence>
<dbReference type="GO" id="GO:0048731">
    <property type="term" value="P:system development"/>
    <property type="evidence" value="ECO:0007669"/>
    <property type="project" value="InterPro"/>
</dbReference>
<evidence type="ECO:0000256" key="2">
    <source>
        <dbReference type="SAM" id="Phobius"/>
    </source>
</evidence>
<feature type="region of interest" description="Disordered" evidence="1">
    <location>
        <begin position="1"/>
        <end position="24"/>
    </location>
</feature>
<keyword evidence="2" id="KW-1133">Transmembrane helix</keyword>
<feature type="region of interest" description="Disordered" evidence="1">
    <location>
        <begin position="57"/>
        <end position="101"/>
    </location>
</feature>
<dbReference type="InterPro" id="IPR033249">
    <property type="entry name" value="CLE_plant"/>
</dbReference>
<keyword evidence="2" id="KW-0472">Membrane</keyword>
<comment type="caution">
    <text evidence="3">The sequence shown here is derived from an EMBL/GenBank/DDBJ whole genome shotgun (WGS) entry which is preliminary data.</text>
</comment>